<evidence type="ECO:0000313" key="2">
    <source>
        <dbReference type="Proteomes" id="UP000199527"/>
    </source>
</evidence>
<evidence type="ECO:0008006" key="3">
    <source>
        <dbReference type="Google" id="ProtNLM"/>
    </source>
</evidence>
<dbReference type="OrthoDB" id="5609437at2"/>
<dbReference type="EMBL" id="FNEM01000011">
    <property type="protein sequence ID" value="SDJ65114.1"/>
    <property type="molecule type" value="Genomic_DNA"/>
</dbReference>
<sequence length="52" mass="5601">MKQALIALALAALVSGCSPEVGSEAWCKKMEETPKGDWTANEATDYAKHCVF</sequence>
<dbReference type="Pfam" id="PF11216">
    <property type="entry name" value="DUF3012"/>
    <property type="match status" value="1"/>
</dbReference>
<name>A0A1G8VGT0_9GAMM</name>
<dbReference type="InterPro" id="IPR021379">
    <property type="entry name" value="DUF3012"/>
</dbReference>
<accession>A0A1G8VGT0</accession>
<dbReference type="RefSeq" id="WP_090366125.1">
    <property type="nucleotide sequence ID" value="NZ_FNEM01000011.1"/>
</dbReference>
<gene>
    <name evidence="1" type="ORF">SAMN04488540_11136</name>
</gene>
<dbReference type="PROSITE" id="PS51257">
    <property type="entry name" value="PROKAR_LIPOPROTEIN"/>
    <property type="match status" value="1"/>
</dbReference>
<dbReference type="Proteomes" id="UP000199527">
    <property type="component" value="Unassembled WGS sequence"/>
</dbReference>
<keyword evidence="2" id="KW-1185">Reference proteome</keyword>
<protein>
    <recommendedName>
        <fullName evidence="3">DUF3012 domain-containing protein</fullName>
    </recommendedName>
</protein>
<reference evidence="2" key="1">
    <citation type="submission" date="2016-10" db="EMBL/GenBank/DDBJ databases">
        <authorList>
            <person name="Varghese N."/>
            <person name="Submissions S."/>
        </authorList>
    </citation>
    <scope>NUCLEOTIDE SEQUENCE [LARGE SCALE GENOMIC DNA]</scope>
    <source>
        <strain evidence="2">DSM 23317</strain>
    </source>
</reference>
<dbReference type="AlphaFoldDB" id="A0A1G8VGT0"/>
<proteinExistence type="predicted"/>
<organism evidence="1 2">
    <name type="scientific">Ferrimonas sediminum</name>
    <dbReference type="NCBI Taxonomy" id="718193"/>
    <lineage>
        <taxon>Bacteria</taxon>
        <taxon>Pseudomonadati</taxon>
        <taxon>Pseudomonadota</taxon>
        <taxon>Gammaproteobacteria</taxon>
        <taxon>Alteromonadales</taxon>
        <taxon>Ferrimonadaceae</taxon>
        <taxon>Ferrimonas</taxon>
    </lineage>
</organism>
<evidence type="ECO:0000313" key="1">
    <source>
        <dbReference type="EMBL" id="SDJ65114.1"/>
    </source>
</evidence>